<proteinExistence type="predicted"/>
<protein>
    <submittedName>
        <fullName evidence="2">Uncharacterized protein</fullName>
    </submittedName>
</protein>
<reference evidence="2 3" key="1">
    <citation type="submission" date="2013-01" db="EMBL/GenBank/DDBJ databases">
        <authorList>
            <person name="Harkins D.M."/>
            <person name="Durkin A.S."/>
            <person name="Brinkac L.M."/>
            <person name="Haft D.H."/>
            <person name="Selengut J.D."/>
            <person name="Sanka R."/>
            <person name="DePew J."/>
            <person name="Purushe J."/>
            <person name="Galloway R.L."/>
            <person name="Vinetz J.M."/>
            <person name="Sutton G.G."/>
            <person name="Nierman W.C."/>
            <person name="Fouts D.E."/>
        </authorList>
    </citation>
    <scope>NUCLEOTIDE SEQUENCE [LARGE SCALE GENOMIC DNA]</scope>
    <source>
        <strain evidence="2 3">79601</strain>
    </source>
</reference>
<sequence>MEVSRNINVLIFLRPETGFANYNFSGKSASKRLSLLFHRPMQNPISKYDRFRFIFLILIFVSFFSVESVQIEVFIPLCDGSQLACGKGKAGDPRSLDGNLYWGAAFGAESFFKRTSGFQVVNRQEGDPGSPILRNLWLERIPKKGERKVSILLRAYAGDKIDDALVDFLNATTGKSDADLLVWAGHDRLMDRLPPKIQSLKIPSSKSVAVLACESEKYFGPVIRSIGANPIALTRTFMAPEAYLLVALAETSARSGIRDKKAIRSALIDAYAKYQRISTRASGTVFSKLD</sequence>
<dbReference type="AlphaFoldDB" id="M6CQ86"/>
<gene>
    <name evidence="2" type="ORF">LEP1GSC194_2929</name>
</gene>
<accession>M6CQ86</accession>
<comment type="caution">
    <text evidence="2">The sequence shown here is derived from an EMBL/GenBank/DDBJ whole genome shotgun (WGS) entry which is preliminary data.</text>
</comment>
<name>M6CQ86_9LEPT</name>
<evidence type="ECO:0000256" key="1">
    <source>
        <dbReference type="SAM" id="Phobius"/>
    </source>
</evidence>
<evidence type="ECO:0000313" key="3">
    <source>
        <dbReference type="Proteomes" id="UP000011988"/>
    </source>
</evidence>
<feature type="transmembrane region" description="Helical" evidence="1">
    <location>
        <begin position="53"/>
        <end position="75"/>
    </location>
</feature>
<keyword evidence="1" id="KW-0812">Transmembrane</keyword>
<dbReference type="PATRIC" id="fig|1218565.3.peg.2890"/>
<evidence type="ECO:0000313" key="2">
    <source>
        <dbReference type="EMBL" id="EMJ93889.1"/>
    </source>
</evidence>
<keyword evidence="1" id="KW-0472">Membrane</keyword>
<dbReference type="Proteomes" id="UP000011988">
    <property type="component" value="Unassembled WGS sequence"/>
</dbReference>
<organism evidence="2 3">
    <name type="scientific">Leptospira alstonii serovar Sichuan str. 79601</name>
    <dbReference type="NCBI Taxonomy" id="1218565"/>
    <lineage>
        <taxon>Bacteria</taxon>
        <taxon>Pseudomonadati</taxon>
        <taxon>Spirochaetota</taxon>
        <taxon>Spirochaetia</taxon>
        <taxon>Leptospirales</taxon>
        <taxon>Leptospiraceae</taxon>
        <taxon>Leptospira</taxon>
    </lineage>
</organism>
<dbReference type="EMBL" id="ANIK01000062">
    <property type="protein sequence ID" value="EMJ93889.1"/>
    <property type="molecule type" value="Genomic_DNA"/>
</dbReference>
<keyword evidence="1" id="KW-1133">Transmembrane helix</keyword>